<dbReference type="InterPro" id="IPR035897">
    <property type="entry name" value="Toll_tir_struct_dom_sf"/>
</dbReference>
<accession>A0A7G8Z9Z8</accession>
<evidence type="ECO:0000256" key="2">
    <source>
        <dbReference type="ARBA" id="ARBA00022614"/>
    </source>
</evidence>
<keyword evidence="11" id="KW-0675">Receptor</keyword>
<dbReference type="AlphaFoldDB" id="A0A7G8Z9Z8"/>
<name>A0A7G8Z9Z8_LITLI</name>
<evidence type="ECO:0000256" key="7">
    <source>
        <dbReference type="SAM" id="MobiDB-lite"/>
    </source>
</evidence>
<keyword evidence="6 8" id="KW-0472">Membrane</keyword>
<evidence type="ECO:0000256" key="4">
    <source>
        <dbReference type="ARBA" id="ARBA00022729"/>
    </source>
</evidence>
<evidence type="ECO:0000313" key="11">
    <source>
        <dbReference type="EMBL" id="QNL15307.1"/>
    </source>
</evidence>
<dbReference type="GO" id="GO:0038023">
    <property type="term" value="F:signaling receptor activity"/>
    <property type="evidence" value="ECO:0007669"/>
    <property type="project" value="TreeGrafter"/>
</dbReference>
<feature type="signal peptide" evidence="9">
    <location>
        <begin position="1"/>
        <end position="20"/>
    </location>
</feature>
<evidence type="ECO:0000256" key="9">
    <source>
        <dbReference type="SAM" id="SignalP"/>
    </source>
</evidence>
<protein>
    <submittedName>
        <fullName evidence="11">Toll-like receptor 6.1</fullName>
    </submittedName>
</protein>
<dbReference type="PANTHER" id="PTHR24365">
    <property type="entry name" value="TOLL-LIKE RECEPTOR"/>
    <property type="match status" value="1"/>
</dbReference>
<evidence type="ECO:0000256" key="8">
    <source>
        <dbReference type="SAM" id="Phobius"/>
    </source>
</evidence>
<keyword evidence="3 8" id="KW-0812">Transmembrane</keyword>
<evidence type="ECO:0000256" key="5">
    <source>
        <dbReference type="ARBA" id="ARBA00022989"/>
    </source>
</evidence>
<dbReference type="InterPro" id="IPR000157">
    <property type="entry name" value="TIR_dom"/>
</dbReference>
<dbReference type="SMART" id="SM00082">
    <property type="entry name" value="LRRCT"/>
    <property type="match status" value="1"/>
</dbReference>
<dbReference type="Pfam" id="PF01582">
    <property type="entry name" value="TIR"/>
    <property type="match status" value="1"/>
</dbReference>
<dbReference type="PANTHER" id="PTHR24365:SF541">
    <property type="entry name" value="PROTEIN TOLL-RELATED"/>
    <property type="match status" value="1"/>
</dbReference>
<evidence type="ECO:0000259" key="10">
    <source>
        <dbReference type="PROSITE" id="PS50104"/>
    </source>
</evidence>
<organism evidence="11">
    <name type="scientific">Littorina littorea</name>
    <name type="common">Common periwinkle</name>
    <dbReference type="NCBI Taxonomy" id="31216"/>
    <lineage>
        <taxon>Eukaryota</taxon>
        <taxon>Metazoa</taxon>
        <taxon>Spiralia</taxon>
        <taxon>Lophotrochozoa</taxon>
        <taxon>Mollusca</taxon>
        <taxon>Gastropoda</taxon>
        <taxon>Caenogastropoda</taxon>
        <taxon>Littorinimorpha</taxon>
        <taxon>Littorinoidea</taxon>
        <taxon>Littorinidae</taxon>
        <taxon>Littorina</taxon>
    </lineage>
</organism>
<evidence type="ECO:0000256" key="6">
    <source>
        <dbReference type="ARBA" id="ARBA00023136"/>
    </source>
</evidence>
<dbReference type="Gene3D" id="3.80.10.10">
    <property type="entry name" value="Ribonuclease Inhibitor"/>
    <property type="match status" value="1"/>
</dbReference>
<proteinExistence type="evidence at transcript level"/>
<feature type="domain" description="TIR" evidence="10">
    <location>
        <begin position="568"/>
        <end position="708"/>
    </location>
</feature>
<reference evidence="11" key="1">
    <citation type="journal article" date="2020" name="Fish Shellfish">
        <title>Toll-like signaling pathway in the transcriptome of Littorina littorea.</title>
        <authorList>
            <person name="Gorbushin A.M."/>
        </authorList>
    </citation>
    <scope>NUCLEOTIDE SEQUENCE</scope>
    <source>
        <tissue evidence="11">Kidney</tissue>
    </source>
</reference>
<dbReference type="EMBL" id="MT683576">
    <property type="protein sequence ID" value="QNL15307.1"/>
    <property type="molecule type" value="mRNA"/>
</dbReference>
<keyword evidence="5 8" id="KW-1133">Transmembrane helix</keyword>
<feature type="region of interest" description="Disordered" evidence="7">
    <location>
        <begin position="23"/>
        <end position="51"/>
    </location>
</feature>
<feature type="compositionally biased region" description="Low complexity" evidence="7">
    <location>
        <begin position="23"/>
        <end position="42"/>
    </location>
</feature>
<gene>
    <name evidence="11" type="primary">TLR6.1</name>
</gene>
<sequence length="801" mass="90384">MNIRALSAFVLALLIHASLSLSTTSASSSSPTSDSPSTFPTTNLSMSQPPSNASTPFDLWTYLPSAWTTFCDVDYDVDTDVNATLRCNVTESDVWELKTLRDALGALVNSIGIEVAVDLQCQEEGMVSLPWPMRAPGLVKLNVTSCLLLDKYADFNTSAEQIPDSLRFLDMHDCVWLNYPDEVNYVIRNAKSVSSEFECGQDSTLVVYRYRRIADKDIRKEDECDPVMSSALQQLNYSLSFPEDVMELSQWTDEQFEEFVNNTKALGEDYVFCADHLTSFRFSAMNGEDPGPPSDVQTTTVDPNEDALISRIGLNKINTDCLYEHLEILDESSTVPLDRKHFEYLVENTEYPKLRVLNYSHTNLGEVPKELREWRVYFNKSPIELMDLSHNNITEVGNIPDYTNTHGNVTTTLNLQFNQIAKISFEMFEAWSQQPDFVTDIRNNPIDCSCDMLDLKDLVTQLQDDSKWAEQPMQTYRQHLSVMTCATPPALSGRVIESLSVEDLQCYAEPNEMLVPVVVVLVVVVLALSVLLILALKYRKEVRILLFTRVHVVLPCGPNVSSRCASEKVFDAFVAYAHQDSDWVLGSLLKRLEEPSNARGCGPVKLCIHQRDFVVGKPIIDNIIDSIAASRHTIIVLSKSFAKSSWAMEELQQAYRQSLEERRRHLLVVRLEEVPESDMAPVLRRCCKTFTYIEASDPLFWDRLQYSLHVAGDKKTLTSTSAEFDNVTFTASEDKTLDKHSAVQMETPTGDINDNSGFSKTEVFCEDMKTLPVDTTSSTTTRTVSETYRRVNPDEVKVDFS</sequence>
<feature type="transmembrane region" description="Helical" evidence="8">
    <location>
        <begin position="513"/>
        <end position="536"/>
    </location>
</feature>
<evidence type="ECO:0000256" key="3">
    <source>
        <dbReference type="ARBA" id="ARBA00022692"/>
    </source>
</evidence>
<evidence type="ECO:0000256" key="1">
    <source>
        <dbReference type="ARBA" id="ARBA00004167"/>
    </source>
</evidence>
<dbReference type="GO" id="GO:0007165">
    <property type="term" value="P:signal transduction"/>
    <property type="evidence" value="ECO:0007669"/>
    <property type="project" value="InterPro"/>
</dbReference>
<keyword evidence="4 9" id="KW-0732">Signal</keyword>
<dbReference type="SUPFAM" id="SSF52058">
    <property type="entry name" value="L domain-like"/>
    <property type="match status" value="1"/>
</dbReference>
<keyword evidence="2" id="KW-0433">Leucine-rich repeat</keyword>
<comment type="subcellular location">
    <subcellularLocation>
        <location evidence="1">Membrane</location>
        <topology evidence="1">Single-pass membrane protein</topology>
    </subcellularLocation>
</comment>
<dbReference type="InterPro" id="IPR000483">
    <property type="entry name" value="Cys-rich_flank_reg_C"/>
</dbReference>
<dbReference type="PROSITE" id="PS50104">
    <property type="entry name" value="TIR"/>
    <property type="match status" value="1"/>
</dbReference>
<dbReference type="InterPro" id="IPR032675">
    <property type="entry name" value="LRR_dom_sf"/>
</dbReference>
<dbReference type="Gene3D" id="3.40.50.10140">
    <property type="entry name" value="Toll/interleukin-1 receptor homology (TIR) domain"/>
    <property type="match status" value="1"/>
</dbReference>
<dbReference type="GO" id="GO:0005886">
    <property type="term" value="C:plasma membrane"/>
    <property type="evidence" value="ECO:0007669"/>
    <property type="project" value="TreeGrafter"/>
</dbReference>
<dbReference type="SMART" id="SM00255">
    <property type="entry name" value="TIR"/>
    <property type="match status" value="1"/>
</dbReference>
<feature type="chain" id="PRO_5028953305" evidence="9">
    <location>
        <begin position="21"/>
        <end position="801"/>
    </location>
</feature>
<dbReference type="SUPFAM" id="SSF52200">
    <property type="entry name" value="Toll/Interleukin receptor TIR domain"/>
    <property type="match status" value="1"/>
</dbReference>